<evidence type="ECO:0000259" key="9">
    <source>
        <dbReference type="Pfam" id="PF01545"/>
    </source>
</evidence>
<feature type="transmembrane region" description="Helical" evidence="8">
    <location>
        <begin position="48"/>
        <end position="69"/>
    </location>
</feature>
<dbReference type="PANTHER" id="PTHR11562:SF17">
    <property type="entry name" value="RE54080P-RELATED"/>
    <property type="match status" value="1"/>
</dbReference>
<feature type="domain" description="Cation efflux protein transmembrane" evidence="9">
    <location>
        <begin position="23"/>
        <end position="212"/>
    </location>
</feature>
<sequence length="308" mass="32863">MAHDHAGHDDADDSGDTSFRALAIALVINTIFFVVELVGALYSGSLTLLADAVHMLADSASLGLALFAAWISARPADARRTYGYQRAEVLGALGNGLLLLLAVGYVLFDSLQRFGNPQPIDAELVVIVGVLGLLANLAGAWVLSEHRGILNVEGAFLHLIADALGSVAAIAVGIALVFTDLYVLDPLFAVFVALLVLYSAKDLFSESLNILLQGTPAGIDVDEVRAYLTDLPGVVEAHDVHVWSLSSTQYTLSAHVVVEEEVDPDAVLRHCQQELGEQFGIDHATIQVESASYTHTLDFDCTFRSPKA</sequence>
<dbReference type="InterPro" id="IPR050681">
    <property type="entry name" value="CDF/SLC30A"/>
</dbReference>
<keyword evidence="4 8" id="KW-0812">Transmembrane</keyword>
<dbReference type="InterPro" id="IPR002524">
    <property type="entry name" value="Cation_efflux"/>
</dbReference>
<keyword evidence="12" id="KW-1185">Reference proteome</keyword>
<evidence type="ECO:0000256" key="6">
    <source>
        <dbReference type="ARBA" id="ARBA00023065"/>
    </source>
</evidence>
<feature type="transmembrane region" description="Helical" evidence="8">
    <location>
        <begin position="89"/>
        <end position="108"/>
    </location>
</feature>
<evidence type="ECO:0000313" key="11">
    <source>
        <dbReference type="EMBL" id="SIQ68071.1"/>
    </source>
</evidence>
<dbReference type="GO" id="GO:0005886">
    <property type="term" value="C:plasma membrane"/>
    <property type="evidence" value="ECO:0007669"/>
    <property type="project" value="TreeGrafter"/>
</dbReference>
<evidence type="ECO:0000256" key="5">
    <source>
        <dbReference type="ARBA" id="ARBA00022989"/>
    </source>
</evidence>
<organism evidence="11 12">
    <name type="scientific">Haladaptatus litoreus</name>
    <dbReference type="NCBI Taxonomy" id="553468"/>
    <lineage>
        <taxon>Archaea</taxon>
        <taxon>Methanobacteriati</taxon>
        <taxon>Methanobacteriota</taxon>
        <taxon>Stenosarchaea group</taxon>
        <taxon>Halobacteria</taxon>
        <taxon>Halobacteriales</taxon>
        <taxon>Haladaptataceae</taxon>
        <taxon>Haladaptatus</taxon>
    </lineage>
</organism>
<comment type="similarity">
    <text evidence="2">Belongs to the cation diffusion facilitator (CDF) transporter (TC 2.A.4) family. SLC30A subfamily.</text>
</comment>
<dbReference type="Gene3D" id="1.20.1510.10">
    <property type="entry name" value="Cation efflux protein transmembrane domain"/>
    <property type="match status" value="1"/>
</dbReference>
<feature type="transmembrane region" description="Helical" evidence="8">
    <location>
        <begin position="124"/>
        <end position="143"/>
    </location>
</feature>
<evidence type="ECO:0000259" key="10">
    <source>
        <dbReference type="Pfam" id="PF16916"/>
    </source>
</evidence>
<evidence type="ECO:0000256" key="3">
    <source>
        <dbReference type="ARBA" id="ARBA00022448"/>
    </source>
</evidence>
<dbReference type="NCBIfam" id="TIGR01297">
    <property type="entry name" value="CDF"/>
    <property type="match status" value="1"/>
</dbReference>
<evidence type="ECO:0000256" key="8">
    <source>
        <dbReference type="SAM" id="Phobius"/>
    </source>
</evidence>
<dbReference type="Pfam" id="PF16916">
    <property type="entry name" value="ZT_dimer"/>
    <property type="match status" value="1"/>
</dbReference>
<feature type="domain" description="Cation efflux protein cytoplasmic" evidence="10">
    <location>
        <begin position="217"/>
        <end position="290"/>
    </location>
</feature>
<proteinExistence type="inferred from homology"/>
<dbReference type="Proteomes" id="UP000186914">
    <property type="component" value="Unassembled WGS sequence"/>
</dbReference>
<dbReference type="SUPFAM" id="SSF161111">
    <property type="entry name" value="Cation efflux protein transmembrane domain-like"/>
    <property type="match status" value="1"/>
</dbReference>
<dbReference type="EMBL" id="FTNO01000001">
    <property type="protein sequence ID" value="SIQ68071.1"/>
    <property type="molecule type" value="Genomic_DNA"/>
</dbReference>
<dbReference type="SUPFAM" id="SSF160240">
    <property type="entry name" value="Cation efflux protein cytoplasmic domain-like"/>
    <property type="match status" value="1"/>
</dbReference>
<feature type="transmembrane region" description="Helical" evidence="8">
    <location>
        <begin position="155"/>
        <end position="176"/>
    </location>
</feature>
<evidence type="ECO:0000256" key="2">
    <source>
        <dbReference type="ARBA" id="ARBA00008873"/>
    </source>
</evidence>
<dbReference type="InterPro" id="IPR027469">
    <property type="entry name" value="Cation_efflux_TMD_sf"/>
</dbReference>
<dbReference type="OrthoDB" id="269083at2157"/>
<gene>
    <name evidence="11" type="ORF">SAMN05421858_0060</name>
</gene>
<name>A0A1N6URH3_9EURY</name>
<dbReference type="GO" id="GO:0005385">
    <property type="term" value="F:zinc ion transmembrane transporter activity"/>
    <property type="evidence" value="ECO:0007669"/>
    <property type="project" value="TreeGrafter"/>
</dbReference>
<evidence type="ECO:0000256" key="1">
    <source>
        <dbReference type="ARBA" id="ARBA00004141"/>
    </source>
</evidence>
<dbReference type="AlphaFoldDB" id="A0A1N6URH3"/>
<dbReference type="PANTHER" id="PTHR11562">
    <property type="entry name" value="CATION EFFLUX PROTEIN/ ZINC TRANSPORTER"/>
    <property type="match status" value="1"/>
</dbReference>
<dbReference type="RefSeq" id="WP_084186164.1">
    <property type="nucleotide sequence ID" value="NZ_FTNO01000001.1"/>
</dbReference>
<keyword evidence="5 8" id="KW-1133">Transmembrane helix</keyword>
<dbReference type="InterPro" id="IPR036837">
    <property type="entry name" value="Cation_efflux_CTD_sf"/>
</dbReference>
<accession>A0A1N6URH3</accession>
<evidence type="ECO:0000313" key="12">
    <source>
        <dbReference type="Proteomes" id="UP000186914"/>
    </source>
</evidence>
<protein>
    <submittedName>
        <fullName evidence="11">Cobalt-zinc-cadmium efflux system protein</fullName>
    </submittedName>
</protein>
<dbReference type="InterPro" id="IPR027470">
    <property type="entry name" value="Cation_efflux_CTD"/>
</dbReference>
<evidence type="ECO:0000256" key="4">
    <source>
        <dbReference type="ARBA" id="ARBA00022692"/>
    </source>
</evidence>
<keyword evidence="3" id="KW-0813">Transport</keyword>
<reference evidence="12" key="1">
    <citation type="submission" date="2017-01" db="EMBL/GenBank/DDBJ databases">
        <authorList>
            <person name="Varghese N."/>
            <person name="Submissions S."/>
        </authorList>
    </citation>
    <scope>NUCLEOTIDE SEQUENCE [LARGE SCALE GENOMIC DNA]</scope>
    <source>
        <strain evidence="12">CGMCC 1.7737</strain>
    </source>
</reference>
<feature type="transmembrane region" description="Helical" evidence="8">
    <location>
        <begin position="182"/>
        <end position="200"/>
    </location>
</feature>
<comment type="subcellular location">
    <subcellularLocation>
        <location evidence="1">Membrane</location>
        <topology evidence="1">Multi-pass membrane protein</topology>
    </subcellularLocation>
</comment>
<keyword evidence="7 8" id="KW-0472">Membrane</keyword>
<dbReference type="Pfam" id="PF01545">
    <property type="entry name" value="Cation_efflux"/>
    <property type="match status" value="1"/>
</dbReference>
<dbReference type="InterPro" id="IPR058533">
    <property type="entry name" value="Cation_efflux_TM"/>
</dbReference>
<evidence type="ECO:0000256" key="7">
    <source>
        <dbReference type="ARBA" id="ARBA00023136"/>
    </source>
</evidence>
<keyword evidence="6" id="KW-0406">Ion transport</keyword>
<feature type="transmembrane region" description="Helical" evidence="8">
    <location>
        <begin position="21"/>
        <end position="42"/>
    </location>
</feature>